<feature type="compositionally biased region" description="Polar residues" evidence="1">
    <location>
        <begin position="115"/>
        <end position="131"/>
    </location>
</feature>
<evidence type="ECO:0000313" key="2">
    <source>
        <dbReference type="EMBL" id="KAG6650407.1"/>
    </source>
</evidence>
<feature type="compositionally biased region" description="Polar residues" evidence="1">
    <location>
        <begin position="338"/>
        <end position="355"/>
    </location>
</feature>
<organism evidence="2 3">
    <name type="scientific">Carya illinoinensis</name>
    <name type="common">Pecan</name>
    <dbReference type="NCBI Taxonomy" id="32201"/>
    <lineage>
        <taxon>Eukaryota</taxon>
        <taxon>Viridiplantae</taxon>
        <taxon>Streptophyta</taxon>
        <taxon>Embryophyta</taxon>
        <taxon>Tracheophyta</taxon>
        <taxon>Spermatophyta</taxon>
        <taxon>Magnoliopsida</taxon>
        <taxon>eudicotyledons</taxon>
        <taxon>Gunneridae</taxon>
        <taxon>Pentapetalae</taxon>
        <taxon>rosids</taxon>
        <taxon>fabids</taxon>
        <taxon>Fagales</taxon>
        <taxon>Juglandaceae</taxon>
        <taxon>Carya</taxon>
    </lineage>
</organism>
<protein>
    <submittedName>
        <fullName evidence="2">Uncharacterized protein</fullName>
    </submittedName>
</protein>
<sequence length="428" mass="48554">MLVLQTIAAQRRKQKREAQRVKDLSIFGPQSDSGALLRFSEFTLSLRFEEFSDSYLYHKRAPFSVFRKTKMLCSVPSPGKSGTNWLDRLRSNKGFLTSADEDNVDNNLGVDHFLHNQNPSESTRSNSGFTQSDHERVANRAGHEGGHQQQEKLYNIMSNVLSELFFMDGDAHIKSSKLSGKKFPRKQAIPKSLTTSTISNTHLQQQKQEEVKSPACASKDDNGPRTALLNSDNSSKETKEGNVGEEEEERVEEEEEEDKGERELVGYSRSEVTVIDTSFGVWKSDKVVYRRKNMWKVRQKREKVRSFGRKKRKLGSGVRDYDNGDDENFGGVMKKTKVSSSESVAALNQGQISQTDTKEDACKDKPDVLTQVPKKRFHFSRSPRKSRKGGSPVILIKGIPTSKKQDEKPLRTCHKDAERKFRGLINML</sequence>
<name>A0A8T1Q7K7_CARIL</name>
<feature type="compositionally biased region" description="Basic and acidic residues" evidence="1">
    <location>
        <begin position="207"/>
        <end position="223"/>
    </location>
</feature>
<feature type="region of interest" description="Disordered" evidence="1">
    <location>
        <begin position="178"/>
        <end position="265"/>
    </location>
</feature>
<feature type="compositionally biased region" description="Basic and acidic residues" evidence="1">
    <location>
        <begin position="356"/>
        <end position="367"/>
    </location>
</feature>
<accession>A0A8T1Q7K7</accession>
<dbReference type="Proteomes" id="UP000811609">
    <property type="component" value="Chromosome 6"/>
</dbReference>
<feature type="region of interest" description="Disordered" evidence="1">
    <location>
        <begin position="107"/>
        <end position="149"/>
    </location>
</feature>
<dbReference type="EMBL" id="CM031814">
    <property type="protein sequence ID" value="KAG6650407.1"/>
    <property type="molecule type" value="Genomic_DNA"/>
</dbReference>
<dbReference type="AlphaFoldDB" id="A0A8T1Q7K7"/>
<reference evidence="2" key="1">
    <citation type="submission" date="2020-12" db="EMBL/GenBank/DDBJ databases">
        <title>WGS assembly of Carya illinoinensis cv. Pawnee.</title>
        <authorList>
            <person name="Platts A."/>
            <person name="Shu S."/>
            <person name="Wright S."/>
            <person name="Barry K."/>
            <person name="Edger P."/>
            <person name="Pires J.C."/>
            <person name="Schmutz J."/>
        </authorList>
    </citation>
    <scope>NUCLEOTIDE SEQUENCE</scope>
    <source>
        <tissue evidence="2">Leaf</tissue>
    </source>
</reference>
<evidence type="ECO:0000313" key="3">
    <source>
        <dbReference type="Proteomes" id="UP000811609"/>
    </source>
</evidence>
<evidence type="ECO:0000256" key="1">
    <source>
        <dbReference type="SAM" id="MobiDB-lite"/>
    </source>
</evidence>
<keyword evidence="3" id="KW-1185">Reference proteome</keyword>
<gene>
    <name evidence="2" type="ORF">CIPAW_06G041400</name>
</gene>
<comment type="caution">
    <text evidence="2">The sequence shown here is derived from an EMBL/GenBank/DDBJ whole genome shotgun (WGS) entry which is preliminary data.</text>
</comment>
<feature type="compositionally biased region" description="Basic and acidic residues" evidence="1">
    <location>
        <begin position="132"/>
        <end position="149"/>
    </location>
</feature>
<dbReference type="PANTHER" id="PTHR37258:SF1">
    <property type="entry name" value="FANTOM PROTEIN"/>
    <property type="match status" value="1"/>
</dbReference>
<feature type="region of interest" description="Disordered" evidence="1">
    <location>
        <begin position="306"/>
        <end position="411"/>
    </location>
</feature>
<proteinExistence type="predicted"/>
<feature type="compositionally biased region" description="Acidic residues" evidence="1">
    <location>
        <begin position="243"/>
        <end position="258"/>
    </location>
</feature>
<feature type="compositionally biased region" description="Basic residues" evidence="1">
    <location>
        <begin position="373"/>
        <end position="388"/>
    </location>
</feature>
<feature type="compositionally biased region" description="Polar residues" evidence="1">
    <location>
        <begin position="192"/>
        <end position="206"/>
    </location>
</feature>
<dbReference type="PANTHER" id="PTHR37258">
    <property type="entry name" value="FANTOM PROTEIN"/>
    <property type="match status" value="1"/>
</dbReference>